<proteinExistence type="predicted"/>
<dbReference type="PANTHER" id="PTHR47572">
    <property type="entry name" value="LIPOPROTEIN-RELATED"/>
    <property type="match status" value="1"/>
</dbReference>
<gene>
    <name evidence="3" type="ORF">H2508_02140</name>
</gene>
<protein>
    <submittedName>
        <fullName evidence="3">SMP-30/gluconolactonase/LRE family protein</fullName>
    </submittedName>
</protein>
<organism evidence="3 4">
    <name type="scientific">Sediminihaliea albiluteola</name>
    <dbReference type="NCBI Taxonomy" id="2758564"/>
    <lineage>
        <taxon>Bacteria</taxon>
        <taxon>Pseudomonadati</taxon>
        <taxon>Pseudomonadota</taxon>
        <taxon>Gammaproteobacteria</taxon>
        <taxon>Cellvibrionales</taxon>
        <taxon>Halieaceae</taxon>
        <taxon>Sediminihaliea</taxon>
    </lineage>
</organism>
<dbReference type="EMBL" id="JACFXU010000013">
    <property type="protein sequence ID" value="MBA6411909.1"/>
    <property type="molecule type" value="Genomic_DNA"/>
</dbReference>
<evidence type="ECO:0000313" key="3">
    <source>
        <dbReference type="EMBL" id="MBA6411909.1"/>
    </source>
</evidence>
<evidence type="ECO:0000313" key="4">
    <source>
        <dbReference type="Proteomes" id="UP000539350"/>
    </source>
</evidence>
<sequence length="275" mass="29567">MRKVTTEVLADGLTFPEGPRWRDGKLWFSDFYTYGVYSLSLEGVLERQLEVVNRPSGLGWTPDGKLLVVSMMDRKLLQWDGDTLTELADLSGLAAGHCNDMLVCPDGTAFVGHFGYDLFGGEAFREASLIRVRPGAEPELAADAMAFPNGAVLCDQGRTLVVAETFTKQLTAFNLGADASLSERRVWADLGGRLPDGICLDAEGGIWVAAPGTGLIRVEGGGKISHELSLSQDCYACAISDDGNSLLVCTSAHTAAADCEKYRSGRIERVDLKAL</sequence>
<dbReference type="InterPro" id="IPR013658">
    <property type="entry name" value="SGL"/>
</dbReference>
<dbReference type="Gene3D" id="2.120.10.30">
    <property type="entry name" value="TolB, C-terminal domain"/>
    <property type="match status" value="1"/>
</dbReference>
<evidence type="ECO:0000259" key="2">
    <source>
        <dbReference type="Pfam" id="PF08450"/>
    </source>
</evidence>
<accession>A0A7W2TTX9</accession>
<dbReference type="Proteomes" id="UP000539350">
    <property type="component" value="Unassembled WGS sequence"/>
</dbReference>
<dbReference type="RefSeq" id="WP_182168751.1">
    <property type="nucleotide sequence ID" value="NZ_JACFXU010000013.1"/>
</dbReference>
<keyword evidence="1" id="KW-0378">Hydrolase</keyword>
<comment type="caution">
    <text evidence="3">The sequence shown here is derived from an EMBL/GenBank/DDBJ whole genome shotgun (WGS) entry which is preliminary data.</text>
</comment>
<keyword evidence="4" id="KW-1185">Reference proteome</keyword>
<dbReference type="SUPFAM" id="SSF63829">
    <property type="entry name" value="Calcium-dependent phosphotriesterase"/>
    <property type="match status" value="1"/>
</dbReference>
<dbReference type="InterPro" id="IPR011042">
    <property type="entry name" value="6-blade_b-propeller_TolB-like"/>
</dbReference>
<dbReference type="GO" id="GO:0016787">
    <property type="term" value="F:hydrolase activity"/>
    <property type="evidence" value="ECO:0007669"/>
    <property type="project" value="UniProtKB-KW"/>
</dbReference>
<feature type="domain" description="SMP-30/Gluconolactonase/LRE-like region" evidence="2">
    <location>
        <begin position="15"/>
        <end position="252"/>
    </location>
</feature>
<dbReference type="PANTHER" id="PTHR47572:SF4">
    <property type="entry name" value="LACTONASE DRP35"/>
    <property type="match status" value="1"/>
</dbReference>
<evidence type="ECO:0000256" key="1">
    <source>
        <dbReference type="ARBA" id="ARBA00022801"/>
    </source>
</evidence>
<dbReference type="InterPro" id="IPR051262">
    <property type="entry name" value="SMP-30/CGR1_Lactonase"/>
</dbReference>
<reference evidence="3 4" key="1">
    <citation type="submission" date="2020-07" db="EMBL/GenBank/DDBJ databases">
        <title>Halieaceae bacterium, F7430, whole genome shotgun sequencing project.</title>
        <authorList>
            <person name="Jiang S."/>
            <person name="Liu Z.W."/>
            <person name="Du Z.J."/>
        </authorList>
    </citation>
    <scope>NUCLEOTIDE SEQUENCE [LARGE SCALE GENOMIC DNA]</scope>
    <source>
        <strain evidence="3 4">F7430</strain>
    </source>
</reference>
<dbReference type="AlphaFoldDB" id="A0A7W2TTX9"/>
<dbReference type="Pfam" id="PF08450">
    <property type="entry name" value="SGL"/>
    <property type="match status" value="1"/>
</dbReference>
<name>A0A7W2TTX9_9GAMM</name>